<dbReference type="OrthoDB" id="1434354at2759"/>
<evidence type="ECO:0000259" key="1">
    <source>
        <dbReference type="PROSITE" id="PS50191"/>
    </source>
</evidence>
<dbReference type="CDD" id="cd00170">
    <property type="entry name" value="SEC14"/>
    <property type="match status" value="1"/>
</dbReference>
<proteinExistence type="predicted"/>
<dbReference type="InterPro" id="IPR001251">
    <property type="entry name" value="CRAL-TRIO_dom"/>
</dbReference>
<protein>
    <recommendedName>
        <fullName evidence="1">CRAL-TRIO domain-containing protein</fullName>
    </recommendedName>
</protein>
<dbReference type="AlphaFoldDB" id="A0A8J2K5Q4"/>
<dbReference type="PANTHER" id="PTHR23324:SF83">
    <property type="entry name" value="SEC14-LIKE PROTEIN 2"/>
    <property type="match status" value="1"/>
</dbReference>
<sequence length="87" mass="10283">MSIWMARQFEQAFSNHMKVAYIVNANFVFTTVWNMMKPILGQNVYKVDIFGSNKDQWVPVLLKHFPRDQLSKRYGGTRHFKPVQVYG</sequence>
<dbReference type="GO" id="GO:0005737">
    <property type="term" value="C:cytoplasm"/>
    <property type="evidence" value="ECO:0007669"/>
    <property type="project" value="TreeGrafter"/>
</dbReference>
<dbReference type="Pfam" id="PF00650">
    <property type="entry name" value="CRAL_TRIO"/>
    <property type="match status" value="1"/>
</dbReference>
<dbReference type="PROSITE" id="PS50191">
    <property type="entry name" value="CRAL_TRIO"/>
    <property type="match status" value="1"/>
</dbReference>
<organism evidence="2 3">
    <name type="scientific">Allacma fusca</name>
    <dbReference type="NCBI Taxonomy" id="39272"/>
    <lineage>
        <taxon>Eukaryota</taxon>
        <taxon>Metazoa</taxon>
        <taxon>Ecdysozoa</taxon>
        <taxon>Arthropoda</taxon>
        <taxon>Hexapoda</taxon>
        <taxon>Collembola</taxon>
        <taxon>Symphypleona</taxon>
        <taxon>Sminthuridae</taxon>
        <taxon>Allacma</taxon>
    </lineage>
</organism>
<dbReference type="EMBL" id="CAJVCH010236481">
    <property type="protein sequence ID" value="CAG7732732.1"/>
    <property type="molecule type" value="Genomic_DNA"/>
</dbReference>
<keyword evidence="3" id="KW-1185">Reference proteome</keyword>
<name>A0A8J2K5Q4_9HEXA</name>
<reference evidence="2" key="1">
    <citation type="submission" date="2021-06" db="EMBL/GenBank/DDBJ databases">
        <authorList>
            <person name="Hodson N. C."/>
            <person name="Mongue J. A."/>
            <person name="Jaron S. K."/>
        </authorList>
    </citation>
    <scope>NUCLEOTIDE SEQUENCE</scope>
</reference>
<gene>
    <name evidence="2" type="ORF">AFUS01_LOCUS21225</name>
</gene>
<dbReference type="InterPro" id="IPR051064">
    <property type="entry name" value="SEC14/CRAL-TRIO_domain"/>
</dbReference>
<dbReference type="PANTHER" id="PTHR23324">
    <property type="entry name" value="SEC14 RELATED PROTEIN"/>
    <property type="match status" value="1"/>
</dbReference>
<accession>A0A8J2K5Q4</accession>
<feature type="domain" description="CRAL-TRIO" evidence="1">
    <location>
        <begin position="1"/>
        <end position="82"/>
    </location>
</feature>
<dbReference type="Proteomes" id="UP000708208">
    <property type="component" value="Unassembled WGS sequence"/>
</dbReference>
<evidence type="ECO:0000313" key="2">
    <source>
        <dbReference type="EMBL" id="CAG7732732.1"/>
    </source>
</evidence>
<comment type="caution">
    <text evidence="2">The sequence shown here is derived from an EMBL/GenBank/DDBJ whole genome shotgun (WGS) entry which is preliminary data.</text>
</comment>
<evidence type="ECO:0000313" key="3">
    <source>
        <dbReference type="Proteomes" id="UP000708208"/>
    </source>
</evidence>